<evidence type="ECO:0000256" key="7">
    <source>
        <dbReference type="SAM" id="Phobius"/>
    </source>
</evidence>
<gene>
    <name evidence="8" type="ORF">H5P30_20245</name>
</gene>
<reference evidence="8 9" key="1">
    <citation type="submission" date="2020-07" db="EMBL/GenBank/DDBJ databases">
        <authorList>
            <person name="Feng X."/>
        </authorList>
    </citation>
    <scope>NUCLEOTIDE SEQUENCE [LARGE SCALE GENOMIC DNA]</scope>
    <source>
        <strain evidence="8 9">JCM14086</strain>
    </source>
</reference>
<evidence type="ECO:0000256" key="1">
    <source>
        <dbReference type="ARBA" id="ARBA00004167"/>
    </source>
</evidence>
<keyword evidence="9" id="KW-1185">Reference proteome</keyword>
<sequence>MMNLDKPELKALRDYLDAVEEALAASGSAPEDIAEIKSEICAHVATQLGESPHSPEAVEEVVRQLDSPESYREEPDDESGSHTILRKPLKRKLRPWMIIVGGLGILALLLIGLLIVFATIFIQKRNEIVVAEKQIDQAAAQVQVVLQRRYDLIPNLVETVKGYAAHESQTLRAVTELRAQWSQAESPEQKRALSIKLEPQIGKIMAIAEDYPDLKANQNFLMLQTQLEGTENRIAVERRRFNLMLRDYNALIDLFPGNLVAMTLNYEPREQYFEALPEAGTSPKVDFSPGE</sequence>
<comment type="caution">
    <text evidence="8">The sequence shown here is derived from an EMBL/GenBank/DDBJ whole genome shotgun (WGS) entry which is preliminary data.</text>
</comment>
<dbReference type="AlphaFoldDB" id="A0A7X1B1X1"/>
<keyword evidence="5 7" id="KW-0472">Membrane</keyword>
<evidence type="ECO:0000256" key="4">
    <source>
        <dbReference type="ARBA" id="ARBA00022989"/>
    </source>
</evidence>
<keyword evidence="4 7" id="KW-1133">Transmembrane helix</keyword>
<evidence type="ECO:0000313" key="9">
    <source>
        <dbReference type="Proteomes" id="UP000525652"/>
    </source>
</evidence>
<dbReference type="RefSeq" id="WP_354587089.1">
    <property type="nucleotide sequence ID" value="NZ_JBEPNX010000001.1"/>
</dbReference>
<dbReference type="EMBL" id="JACHVA010000138">
    <property type="protein sequence ID" value="MBC2604121.1"/>
    <property type="molecule type" value="Genomic_DNA"/>
</dbReference>
<evidence type="ECO:0000256" key="3">
    <source>
        <dbReference type="ARBA" id="ARBA00022692"/>
    </source>
</evidence>
<dbReference type="Pfam" id="PF04011">
    <property type="entry name" value="LemA"/>
    <property type="match status" value="1"/>
</dbReference>
<evidence type="ECO:0000256" key="6">
    <source>
        <dbReference type="SAM" id="MobiDB-lite"/>
    </source>
</evidence>
<dbReference type="PANTHER" id="PTHR34478">
    <property type="entry name" value="PROTEIN LEMA"/>
    <property type="match status" value="1"/>
</dbReference>
<dbReference type="InterPro" id="IPR023353">
    <property type="entry name" value="LemA-like_dom_sf"/>
</dbReference>
<feature type="transmembrane region" description="Helical" evidence="7">
    <location>
        <begin position="96"/>
        <end position="122"/>
    </location>
</feature>
<dbReference type="InterPro" id="IPR007156">
    <property type="entry name" value="MamQ_LemA"/>
</dbReference>
<dbReference type="GO" id="GO:0016020">
    <property type="term" value="C:membrane"/>
    <property type="evidence" value="ECO:0007669"/>
    <property type="project" value="UniProtKB-SubCell"/>
</dbReference>
<proteinExistence type="inferred from homology"/>
<dbReference type="Proteomes" id="UP000525652">
    <property type="component" value="Unassembled WGS sequence"/>
</dbReference>
<evidence type="ECO:0000256" key="5">
    <source>
        <dbReference type="ARBA" id="ARBA00023136"/>
    </source>
</evidence>
<comment type="similarity">
    <text evidence="2">Belongs to the LemA family.</text>
</comment>
<keyword evidence="3 7" id="KW-0812">Transmembrane</keyword>
<evidence type="ECO:0000256" key="2">
    <source>
        <dbReference type="ARBA" id="ARBA00008854"/>
    </source>
</evidence>
<dbReference type="PANTHER" id="PTHR34478:SF2">
    <property type="entry name" value="MEMBRANE PROTEIN"/>
    <property type="match status" value="1"/>
</dbReference>
<protein>
    <submittedName>
        <fullName evidence="8">LemA family protein</fullName>
    </submittedName>
</protein>
<comment type="subcellular location">
    <subcellularLocation>
        <location evidence="1">Membrane</location>
        <topology evidence="1">Single-pass membrane protein</topology>
    </subcellularLocation>
</comment>
<name>A0A7X1B1X1_9BACT</name>
<dbReference type="SUPFAM" id="SSF140478">
    <property type="entry name" value="LemA-like"/>
    <property type="match status" value="1"/>
</dbReference>
<dbReference type="Gene3D" id="1.20.1440.20">
    <property type="entry name" value="LemA-like domain"/>
    <property type="match status" value="1"/>
</dbReference>
<organism evidence="8 9">
    <name type="scientific">Puniceicoccus vermicola</name>
    <dbReference type="NCBI Taxonomy" id="388746"/>
    <lineage>
        <taxon>Bacteria</taxon>
        <taxon>Pseudomonadati</taxon>
        <taxon>Verrucomicrobiota</taxon>
        <taxon>Opitutia</taxon>
        <taxon>Puniceicoccales</taxon>
        <taxon>Puniceicoccaceae</taxon>
        <taxon>Puniceicoccus</taxon>
    </lineage>
</organism>
<accession>A0A7X1B1X1</accession>
<feature type="region of interest" description="Disordered" evidence="6">
    <location>
        <begin position="63"/>
        <end position="83"/>
    </location>
</feature>
<evidence type="ECO:0000313" key="8">
    <source>
        <dbReference type="EMBL" id="MBC2604121.1"/>
    </source>
</evidence>